<accession>A0A9P0GHH2</accession>
<dbReference type="GO" id="GO:0019915">
    <property type="term" value="P:lipid storage"/>
    <property type="evidence" value="ECO:0007669"/>
    <property type="project" value="InterPro"/>
</dbReference>
<reference evidence="9" key="1">
    <citation type="submission" date="2022-01" db="EMBL/GenBank/DDBJ databases">
        <authorList>
            <person name="King R."/>
        </authorList>
    </citation>
    <scope>NUCLEOTIDE SEQUENCE</scope>
</reference>
<evidence type="ECO:0000313" key="9">
    <source>
        <dbReference type="EMBL" id="CAH1109357.1"/>
    </source>
</evidence>
<dbReference type="SUPFAM" id="SSF53474">
    <property type="entry name" value="alpha/beta-Hydrolases"/>
    <property type="match status" value="1"/>
</dbReference>
<comment type="subcellular location">
    <subcellularLocation>
        <location evidence="1">Lipid droplet</location>
    </subcellularLocation>
</comment>
<dbReference type="OrthoDB" id="448051at2759"/>
<dbReference type="EC" id="3.1.1.13" evidence="7"/>
<evidence type="ECO:0000313" key="10">
    <source>
        <dbReference type="Proteomes" id="UP001153636"/>
    </source>
</evidence>
<evidence type="ECO:0000256" key="6">
    <source>
        <dbReference type="ARBA" id="ARBA00031924"/>
    </source>
</evidence>
<evidence type="ECO:0000256" key="2">
    <source>
        <dbReference type="ARBA" id="ARBA00008300"/>
    </source>
</evidence>
<dbReference type="GO" id="GO:0004771">
    <property type="term" value="F:sterol ester esterase activity"/>
    <property type="evidence" value="ECO:0007669"/>
    <property type="project" value="UniProtKB-EC"/>
</dbReference>
<comment type="catalytic activity">
    <reaction evidence="8">
        <text>a cholesterol ester + H2O = cholesterol + a fatty acid + H(+)</text>
        <dbReference type="Rhea" id="RHEA:36403"/>
        <dbReference type="ChEBI" id="CHEBI:15377"/>
        <dbReference type="ChEBI" id="CHEBI:15378"/>
        <dbReference type="ChEBI" id="CHEBI:16113"/>
        <dbReference type="ChEBI" id="CHEBI:17002"/>
        <dbReference type="ChEBI" id="CHEBI:28868"/>
        <dbReference type="EC" id="3.1.1.13"/>
    </reaction>
    <physiologicalReaction direction="left-to-right" evidence="8">
        <dbReference type="Rhea" id="RHEA:36404"/>
    </physiologicalReaction>
</comment>
<sequence>MMGKIMETYVVVNQVSTRVSTLGKEVGQSFKDSEDLVVIIPGNPGIISFYDQFAKKIHEKLQCSVWCVGHAGHNQGKNQIKSIPKFDKYKDLYGLEGQVQHKVDFFEKYVPKNARVHLIGHSIGSYMIVEMLDRPNIAKTVNKSYLLFPTVEYMAQTPNGKILTNYVKYVVWLLVFLSRMFTFLPTIVQNALINIYIYITGIPKYHLDNIKQVVKPGVLKRVFFLAYEEMDQVLQRNDRSIRDNLNKIKMFYGEHDGWTPISYYEKIKKDFPGIDVKLSHLNHAFVLNASSAVGDIVCDWITNKS</sequence>
<dbReference type="Gene3D" id="3.40.50.1820">
    <property type="entry name" value="alpha/beta hydrolase"/>
    <property type="match status" value="1"/>
</dbReference>
<dbReference type="Proteomes" id="UP001153636">
    <property type="component" value="Chromosome 4"/>
</dbReference>
<name>A0A9P0GHH2_9CUCU</name>
<evidence type="ECO:0000256" key="3">
    <source>
        <dbReference type="ARBA" id="ARBA00019242"/>
    </source>
</evidence>
<keyword evidence="10" id="KW-1185">Reference proteome</keyword>
<protein>
    <recommendedName>
        <fullName evidence="3">Lipid droplet-associated hydrolase</fullName>
        <ecNumber evidence="7">3.1.1.13</ecNumber>
    </recommendedName>
    <alternativeName>
        <fullName evidence="6">Lipid droplet-associated serine hydrolase</fullName>
    </alternativeName>
</protein>
<evidence type="ECO:0000256" key="5">
    <source>
        <dbReference type="ARBA" id="ARBA00022801"/>
    </source>
</evidence>
<evidence type="ECO:0000256" key="8">
    <source>
        <dbReference type="ARBA" id="ARBA00049527"/>
    </source>
</evidence>
<dbReference type="EMBL" id="OV651816">
    <property type="protein sequence ID" value="CAH1109357.1"/>
    <property type="molecule type" value="Genomic_DNA"/>
</dbReference>
<dbReference type="PANTHER" id="PTHR13390:SF0">
    <property type="entry name" value="LIPID DROPLET-ASSOCIATED HYDROLASE"/>
    <property type="match status" value="1"/>
</dbReference>
<comment type="similarity">
    <text evidence="2">Belongs to the AB hydrolase superfamily. LDAH family.</text>
</comment>
<keyword evidence="5" id="KW-0378">Hydrolase</keyword>
<dbReference type="Pfam" id="PF10230">
    <property type="entry name" value="LIDHydrolase"/>
    <property type="match status" value="1"/>
</dbReference>
<evidence type="ECO:0000256" key="7">
    <source>
        <dbReference type="ARBA" id="ARBA00039150"/>
    </source>
</evidence>
<dbReference type="AlphaFoldDB" id="A0A9P0GHH2"/>
<proteinExistence type="inferred from homology"/>
<dbReference type="PANTHER" id="PTHR13390">
    <property type="entry name" value="LIPASE"/>
    <property type="match status" value="1"/>
</dbReference>
<gene>
    <name evidence="9" type="ORF">PSYICH_LOCUS10362</name>
</gene>
<dbReference type="InterPro" id="IPR029058">
    <property type="entry name" value="AB_hydrolase_fold"/>
</dbReference>
<dbReference type="InterPro" id="IPR019363">
    <property type="entry name" value="LDAH"/>
</dbReference>
<keyword evidence="4" id="KW-0551">Lipid droplet</keyword>
<evidence type="ECO:0000256" key="4">
    <source>
        <dbReference type="ARBA" id="ARBA00022677"/>
    </source>
</evidence>
<organism evidence="9 10">
    <name type="scientific">Psylliodes chrysocephalus</name>
    <dbReference type="NCBI Taxonomy" id="3402493"/>
    <lineage>
        <taxon>Eukaryota</taxon>
        <taxon>Metazoa</taxon>
        <taxon>Ecdysozoa</taxon>
        <taxon>Arthropoda</taxon>
        <taxon>Hexapoda</taxon>
        <taxon>Insecta</taxon>
        <taxon>Pterygota</taxon>
        <taxon>Neoptera</taxon>
        <taxon>Endopterygota</taxon>
        <taxon>Coleoptera</taxon>
        <taxon>Polyphaga</taxon>
        <taxon>Cucujiformia</taxon>
        <taxon>Chrysomeloidea</taxon>
        <taxon>Chrysomelidae</taxon>
        <taxon>Galerucinae</taxon>
        <taxon>Alticini</taxon>
        <taxon>Psylliodes</taxon>
    </lineage>
</organism>
<evidence type="ECO:0000256" key="1">
    <source>
        <dbReference type="ARBA" id="ARBA00004502"/>
    </source>
</evidence>
<dbReference type="GO" id="GO:0005811">
    <property type="term" value="C:lipid droplet"/>
    <property type="evidence" value="ECO:0007669"/>
    <property type="project" value="UniProtKB-SubCell"/>
</dbReference>